<dbReference type="InterPro" id="IPR037027">
    <property type="entry name" value="YqgF/RNaseH-like_dom_sf"/>
</dbReference>
<dbReference type="NCBIfam" id="TIGR00250">
    <property type="entry name" value="RNAse_H_YqgF"/>
    <property type="match status" value="1"/>
</dbReference>
<dbReference type="SUPFAM" id="SSF53098">
    <property type="entry name" value="Ribonuclease H-like"/>
    <property type="match status" value="1"/>
</dbReference>
<comment type="function">
    <text evidence="5">Could be a nuclease involved in processing of the 5'-end of pre-16S rRNA.</text>
</comment>
<gene>
    <name evidence="7" type="ORF">LX12_000324</name>
</gene>
<evidence type="ECO:0000256" key="1">
    <source>
        <dbReference type="ARBA" id="ARBA00022490"/>
    </source>
</evidence>
<dbReference type="EC" id="3.1.-.-" evidence="5"/>
<comment type="caution">
    <text evidence="7">The sequence shown here is derived from an EMBL/GenBank/DDBJ whole genome shotgun (WGS) entry which is preliminary data.</text>
</comment>
<dbReference type="RefSeq" id="WP_253652753.1">
    <property type="nucleotide sequence ID" value="NZ_BAAAOE010000004.1"/>
</dbReference>
<evidence type="ECO:0000313" key="7">
    <source>
        <dbReference type="EMBL" id="MCP2159160.1"/>
    </source>
</evidence>
<dbReference type="PANTHER" id="PTHR33317:SF4">
    <property type="entry name" value="POLYNUCLEOTIDYL TRANSFERASE, RIBONUCLEASE H-LIKE SUPERFAMILY PROTEIN"/>
    <property type="match status" value="1"/>
</dbReference>
<keyword evidence="3 5" id="KW-0540">Nuclease</keyword>
<comment type="similarity">
    <text evidence="5">Belongs to the YqgF HJR family.</text>
</comment>
<dbReference type="InterPro" id="IPR012337">
    <property type="entry name" value="RNaseH-like_sf"/>
</dbReference>
<protein>
    <recommendedName>
        <fullName evidence="5">Putative pre-16S rRNA nuclease</fullName>
        <ecNumber evidence="5">3.1.-.-</ecNumber>
    </recommendedName>
</protein>
<evidence type="ECO:0000256" key="5">
    <source>
        <dbReference type="HAMAP-Rule" id="MF_00651"/>
    </source>
</evidence>
<dbReference type="Gene3D" id="3.30.420.140">
    <property type="entry name" value="YqgF/RNase H-like domain"/>
    <property type="match status" value="1"/>
</dbReference>
<evidence type="ECO:0000259" key="6">
    <source>
        <dbReference type="SMART" id="SM00732"/>
    </source>
</evidence>
<dbReference type="HAMAP" id="MF_00651">
    <property type="entry name" value="Nuclease_YqgF"/>
    <property type="match status" value="1"/>
</dbReference>
<evidence type="ECO:0000256" key="3">
    <source>
        <dbReference type="ARBA" id="ARBA00022722"/>
    </source>
</evidence>
<sequence>MTVADGEPSPARPRGRRLAVDVGSVRIGVAACDPDGMLATPVETVPRVGDGRDLARIAALVDEYDAVEVIVGLPTTLRGDHGPAAQTATSFAEALRRRVGDVPVTLHDERMTTALASRSLRAGGRSSKQQRAIIDQAAAVEILQSWLDRHLRRPVVGDPGAADR</sequence>
<dbReference type="PANTHER" id="PTHR33317">
    <property type="entry name" value="POLYNUCLEOTIDYL TRANSFERASE, RIBONUCLEASE H-LIKE SUPERFAMILY PROTEIN"/>
    <property type="match status" value="1"/>
</dbReference>
<keyword evidence="1 5" id="KW-0963">Cytoplasm</keyword>
<name>A0ABT1GXN3_9NOCA</name>
<evidence type="ECO:0000256" key="2">
    <source>
        <dbReference type="ARBA" id="ARBA00022517"/>
    </source>
</evidence>
<reference evidence="7 8" key="1">
    <citation type="submission" date="2022-06" db="EMBL/GenBank/DDBJ databases">
        <title>Genomic Encyclopedia of Archaeal and Bacterial Type Strains, Phase II (KMG-II): from individual species to whole genera.</title>
        <authorList>
            <person name="Goeker M."/>
        </authorList>
    </citation>
    <scope>NUCLEOTIDE SEQUENCE [LARGE SCALE GENOMIC DNA]</scope>
    <source>
        <strain evidence="7 8">DSM 45037</strain>
    </source>
</reference>
<keyword evidence="4 5" id="KW-0378">Hydrolase</keyword>
<dbReference type="Proteomes" id="UP001205740">
    <property type="component" value="Unassembled WGS sequence"/>
</dbReference>
<dbReference type="InterPro" id="IPR006641">
    <property type="entry name" value="YqgF/RNaseH-like_dom"/>
</dbReference>
<evidence type="ECO:0000256" key="4">
    <source>
        <dbReference type="ARBA" id="ARBA00022801"/>
    </source>
</evidence>
<organism evidence="7 8">
    <name type="scientific">Williamsia serinedens</name>
    <dbReference type="NCBI Taxonomy" id="391736"/>
    <lineage>
        <taxon>Bacteria</taxon>
        <taxon>Bacillati</taxon>
        <taxon>Actinomycetota</taxon>
        <taxon>Actinomycetes</taxon>
        <taxon>Mycobacteriales</taxon>
        <taxon>Nocardiaceae</taxon>
        <taxon>Williamsia</taxon>
    </lineage>
</organism>
<dbReference type="InterPro" id="IPR005227">
    <property type="entry name" value="YqgF"/>
</dbReference>
<dbReference type="CDD" id="cd16964">
    <property type="entry name" value="YqgF"/>
    <property type="match status" value="1"/>
</dbReference>
<keyword evidence="8" id="KW-1185">Reference proteome</keyword>
<evidence type="ECO:0000313" key="8">
    <source>
        <dbReference type="Proteomes" id="UP001205740"/>
    </source>
</evidence>
<dbReference type="EMBL" id="JAMTCG010000001">
    <property type="protein sequence ID" value="MCP2159160.1"/>
    <property type="molecule type" value="Genomic_DNA"/>
</dbReference>
<proteinExistence type="inferred from homology"/>
<comment type="subcellular location">
    <subcellularLocation>
        <location evidence="5">Cytoplasm</location>
    </subcellularLocation>
</comment>
<feature type="domain" description="YqgF/RNase H-like" evidence="6">
    <location>
        <begin position="15"/>
        <end position="116"/>
    </location>
</feature>
<keyword evidence="2 5" id="KW-0690">Ribosome biogenesis</keyword>
<dbReference type="SMART" id="SM00732">
    <property type="entry name" value="YqgFc"/>
    <property type="match status" value="1"/>
</dbReference>
<dbReference type="Pfam" id="PF03652">
    <property type="entry name" value="RuvX"/>
    <property type="match status" value="1"/>
</dbReference>
<accession>A0ABT1GXN3</accession>